<organism evidence="1 2">
    <name type="scientific">Clostridium cochlearium</name>
    <dbReference type="NCBI Taxonomy" id="1494"/>
    <lineage>
        <taxon>Bacteria</taxon>
        <taxon>Bacillati</taxon>
        <taxon>Bacillota</taxon>
        <taxon>Clostridia</taxon>
        <taxon>Eubacteriales</taxon>
        <taxon>Clostridiaceae</taxon>
        <taxon>Clostridium</taxon>
    </lineage>
</organism>
<proteinExistence type="predicted"/>
<evidence type="ECO:0000313" key="2">
    <source>
        <dbReference type="Proteomes" id="UP000250223"/>
    </source>
</evidence>
<accession>A0A2X2WGM5</accession>
<dbReference type="RefSeq" id="WP_111921869.1">
    <property type="nucleotide sequence ID" value="NZ_UAWC01000027.1"/>
</dbReference>
<protein>
    <submittedName>
        <fullName evidence="1">Uncharacterized protein</fullName>
    </submittedName>
</protein>
<dbReference type="Proteomes" id="UP000250223">
    <property type="component" value="Unassembled WGS sequence"/>
</dbReference>
<sequence>MHNDSPYRVAILDDNGKKIFINSSSASYNYNDNIVEFCKELELNQYKDSKTITIKVYDTRDRKELDDSSVTISVPKYNKF</sequence>
<evidence type="ECO:0000313" key="1">
    <source>
        <dbReference type="EMBL" id="SQB36723.1"/>
    </source>
</evidence>
<name>A0A2X2WGM5_CLOCO</name>
<dbReference type="AlphaFoldDB" id="A0A2X2WGM5"/>
<dbReference type="EMBL" id="UAWC01000027">
    <property type="protein sequence ID" value="SQB36723.1"/>
    <property type="molecule type" value="Genomic_DNA"/>
</dbReference>
<reference evidence="1 2" key="1">
    <citation type="submission" date="2018-06" db="EMBL/GenBank/DDBJ databases">
        <authorList>
            <consortium name="Pathogen Informatics"/>
            <person name="Doyle S."/>
        </authorList>
    </citation>
    <scope>NUCLEOTIDE SEQUENCE [LARGE SCALE GENOMIC DNA]</scope>
    <source>
        <strain evidence="1 2">NCTC13028</strain>
    </source>
</reference>
<gene>
    <name evidence="1" type="ORF">NCTC13028_02546</name>
</gene>